<dbReference type="PANTHER" id="PTHR39453">
    <property type="entry name" value="PHOSPHATE PROPANOYLTRANSFERASE"/>
    <property type="match status" value="1"/>
</dbReference>
<dbReference type="AlphaFoldDB" id="A0A2H0EER8"/>
<proteinExistence type="inferred from homology"/>
<evidence type="ECO:0000256" key="2">
    <source>
        <dbReference type="ARBA" id="ARBA00007342"/>
    </source>
</evidence>
<reference evidence="12 13" key="1">
    <citation type="submission" date="2017-09" db="EMBL/GenBank/DDBJ databases">
        <title>Depth-based differentiation of microbial function through sediment-hosted aquifers and enrichment of novel symbionts in the deep terrestrial subsurface.</title>
        <authorList>
            <person name="Probst A.J."/>
            <person name="Ladd B."/>
            <person name="Jarett J.K."/>
            <person name="Geller-Mcgrath D.E."/>
            <person name="Sieber C.M."/>
            <person name="Emerson J.B."/>
            <person name="Anantharaman K."/>
            <person name="Thomas B.C."/>
            <person name="Malmstrom R."/>
            <person name="Stieglmeier M."/>
            <person name="Klingl A."/>
            <person name="Woyke T."/>
            <person name="Ryan C.M."/>
            <person name="Banfield J.F."/>
        </authorList>
    </citation>
    <scope>NUCLEOTIDE SEQUENCE [LARGE SCALE GENOMIC DNA]</scope>
    <source>
        <strain evidence="12">CG18_big_fil_WC_8_21_14_2_50_39_7</strain>
    </source>
</reference>
<protein>
    <recommendedName>
        <fullName evidence="4">Phosphate propanoyltransferase</fullName>
        <ecNumber evidence="3">2.3.1.222</ecNumber>
    </recommendedName>
    <alternativeName>
        <fullName evidence="10">Phosphate acyltransferase PduL</fullName>
    </alternativeName>
    <alternativeName>
        <fullName evidence="9">Phosphotransacylase PduL</fullName>
    </alternativeName>
    <alternativeName>
        <fullName evidence="11">Propanediol utilization protein PduL</fullName>
    </alternativeName>
</protein>
<evidence type="ECO:0000256" key="7">
    <source>
        <dbReference type="ARBA" id="ARBA00022833"/>
    </source>
</evidence>
<keyword evidence="8" id="KW-0012">Acyltransferase</keyword>
<comment type="cofactor">
    <cofactor evidence="1">
        <name>Zn(2+)</name>
        <dbReference type="ChEBI" id="CHEBI:29105"/>
    </cofactor>
</comment>
<keyword evidence="5" id="KW-0808">Transferase</keyword>
<dbReference type="GO" id="GO:0046872">
    <property type="term" value="F:metal ion binding"/>
    <property type="evidence" value="ECO:0007669"/>
    <property type="project" value="UniProtKB-KW"/>
</dbReference>
<keyword evidence="6" id="KW-0479">Metal-binding</keyword>
<evidence type="ECO:0000256" key="1">
    <source>
        <dbReference type="ARBA" id="ARBA00001947"/>
    </source>
</evidence>
<comment type="caution">
    <text evidence="12">The sequence shown here is derived from an EMBL/GenBank/DDBJ whole genome shotgun (WGS) entry which is preliminary data.</text>
</comment>
<sequence length="192" mass="21516">MEKKIIKVPIEISARHTHLTSKDFKTLFKKSRPTFLKKLGQQQFSAEETVEIINKDKSIKRIRVVAPFRDKTQVEISVTDAINLGIKPVIRISGSLKNTPAIEIKSPRGKLKIKEGVIVAQRHLHLNPNEAKKFGLKHKDIISVLAKGKRSVLFNNVVVRVSSQYNLCVHLDSDEGNAAGIFKKGTGYLIKS</sequence>
<comment type="similarity">
    <text evidence="2">Belongs to the PduL family.</text>
</comment>
<evidence type="ECO:0000256" key="8">
    <source>
        <dbReference type="ARBA" id="ARBA00023315"/>
    </source>
</evidence>
<evidence type="ECO:0000256" key="3">
    <source>
        <dbReference type="ARBA" id="ARBA00012206"/>
    </source>
</evidence>
<dbReference type="EMBL" id="PCTX01000010">
    <property type="protein sequence ID" value="PIP92349.1"/>
    <property type="molecule type" value="Genomic_DNA"/>
</dbReference>
<evidence type="ECO:0000256" key="5">
    <source>
        <dbReference type="ARBA" id="ARBA00022679"/>
    </source>
</evidence>
<evidence type="ECO:0000313" key="12">
    <source>
        <dbReference type="EMBL" id="PIP92349.1"/>
    </source>
</evidence>
<dbReference type="Proteomes" id="UP000229241">
    <property type="component" value="Unassembled WGS sequence"/>
</dbReference>
<evidence type="ECO:0000313" key="13">
    <source>
        <dbReference type="Proteomes" id="UP000229241"/>
    </source>
</evidence>
<evidence type="ECO:0000256" key="10">
    <source>
        <dbReference type="ARBA" id="ARBA00030939"/>
    </source>
</evidence>
<dbReference type="PANTHER" id="PTHR39453:SF1">
    <property type="entry name" value="PHOSPHATE PROPANOYLTRANSFERASE"/>
    <property type="match status" value="1"/>
</dbReference>
<dbReference type="EC" id="2.3.1.222" evidence="3"/>
<dbReference type="NCBIfam" id="NF011652">
    <property type="entry name" value="PRK15070.1"/>
    <property type="match status" value="1"/>
</dbReference>
<evidence type="ECO:0000256" key="6">
    <source>
        <dbReference type="ARBA" id="ARBA00022723"/>
    </source>
</evidence>
<keyword evidence="7" id="KW-0862">Zinc</keyword>
<evidence type="ECO:0000256" key="4">
    <source>
        <dbReference type="ARBA" id="ARBA00020837"/>
    </source>
</evidence>
<dbReference type="InterPro" id="IPR008300">
    <property type="entry name" value="PTAC"/>
</dbReference>
<accession>A0A2H0EER8</accession>
<gene>
    <name evidence="12" type="ORF">COW77_00300</name>
</gene>
<organism evidence="12 13">
    <name type="scientific">Candidatus Wolfebacteria bacterium CG18_big_fil_WC_8_21_14_2_50_39_7</name>
    <dbReference type="NCBI Taxonomy" id="1975071"/>
    <lineage>
        <taxon>Bacteria</taxon>
        <taxon>Candidatus Wolfeibacteriota</taxon>
    </lineage>
</organism>
<dbReference type="Pfam" id="PF06130">
    <property type="entry name" value="PTAC"/>
    <property type="match status" value="1"/>
</dbReference>
<dbReference type="GO" id="GO:0016747">
    <property type="term" value="F:acyltransferase activity, transferring groups other than amino-acyl groups"/>
    <property type="evidence" value="ECO:0007669"/>
    <property type="project" value="InterPro"/>
</dbReference>
<evidence type="ECO:0000256" key="9">
    <source>
        <dbReference type="ARBA" id="ARBA00030044"/>
    </source>
</evidence>
<name>A0A2H0EER8_9BACT</name>
<evidence type="ECO:0000256" key="11">
    <source>
        <dbReference type="ARBA" id="ARBA00033077"/>
    </source>
</evidence>